<dbReference type="AlphaFoldDB" id="A0A418VPV2"/>
<dbReference type="PRINTS" id="PR00032">
    <property type="entry name" value="HTHARAC"/>
</dbReference>
<evidence type="ECO:0000256" key="1">
    <source>
        <dbReference type="ARBA" id="ARBA00023015"/>
    </source>
</evidence>
<organism evidence="5 6">
    <name type="scientific">Azospirillum cavernae</name>
    <dbReference type="NCBI Taxonomy" id="2320860"/>
    <lineage>
        <taxon>Bacteria</taxon>
        <taxon>Pseudomonadati</taxon>
        <taxon>Pseudomonadota</taxon>
        <taxon>Alphaproteobacteria</taxon>
        <taxon>Rhodospirillales</taxon>
        <taxon>Azospirillaceae</taxon>
        <taxon>Azospirillum</taxon>
    </lineage>
</organism>
<proteinExistence type="predicted"/>
<reference evidence="5 6" key="1">
    <citation type="submission" date="2018-09" db="EMBL/GenBank/DDBJ databases">
        <authorList>
            <person name="Zhu H."/>
        </authorList>
    </citation>
    <scope>NUCLEOTIDE SEQUENCE [LARGE SCALE GENOMIC DNA]</scope>
    <source>
        <strain evidence="5 6">K2W22B-5</strain>
    </source>
</reference>
<dbReference type="PROSITE" id="PS01124">
    <property type="entry name" value="HTH_ARAC_FAMILY_2"/>
    <property type="match status" value="1"/>
</dbReference>
<dbReference type="InterPro" id="IPR020449">
    <property type="entry name" value="Tscrpt_reg_AraC-type_HTH"/>
</dbReference>
<accession>A0A418VPV2</accession>
<keyword evidence="1" id="KW-0805">Transcription regulation</keyword>
<dbReference type="InterPro" id="IPR009057">
    <property type="entry name" value="Homeodomain-like_sf"/>
</dbReference>
<keyword evidence="3" id="KW-0804">Transcription</keyword>
<dbReference type="Pfam" id="PF06445">
    <property type="entry name" value="GyrI-like"/>
    <property type="match status" value="1"/>
</dbReference>
<dbReference type="Gene3D" id="3.20.80.10">
    <property type="entry name" value="Regulatory factor, effector binding domain"/>
    <property type="match status" value="1"/>
</dbReference>
<feature type="domain" description="HTH araC/xylS-type" evidence="4">
    <location>
        <begin position="14"/>
        <end position="112"/>
    </location>
</feature>
<dbReference type="SMART" id="SM00871">
    <property type="entry name" value="AraC_E_bind"/>
    <property type="match status" value="1"/>
</dbReference>
<dbReference type="GO" id="GO:0043565">
    <property type="term" value="F:sequence-specific DNA binding"/>
    <property type="evidence" value="ECO:0007669"/>
    <property type="project" value="InterPro"/>
</dbReference>
<dbReference type="EMBL" id="QYUL01000004">
    <property type="protein sequence ID" value="RJF78241.1"/>
    <property type="molecule type" value="Genomic_DNA"/>
</dbReference>
<dbReference type="OrthoDB" id="5295469at2"/>
<dbReference type="RefSeq" id="WP_119833383.1">
    <property type="nucleotide sequence ID" value="NZ_QYUL01000004.1"/>
</dbReference>
<sequence>MPTAAAHRYRARFDRVLRHIERNLDGDLSAEALSGVAAFSKHHFHRQFAALFGLGVHRYVQLVRFKRASQRLAFRDDPILTIALDSGYDGPEAFSRAFKNRFGQSPSAFRAQPDWAAWHAVYRPLSVTRRFSMPDTPPPIAIVSVPDIPVAVLEHRGDPALIGESVRRFIAWRKAMGLPPRLHATYNILHNDPEQTPPEDYRLDLCVATDHAVELNEAGIRAGRIPGGRCVTLRHIGSDDGLRVALLRLYHDWLPDSGEELRDFPPYLQRVRFFPDVPEHEAVTDIFLPLAG</sequence>
<evidence type="ECO:0000313" key="6">
    <source>
        <dbReference type="Proteomes" id="UP000283458"/>
    </source>
</evidence>
<dbReference type="InterPro" id="IPR011256">
    <property type="entry name" value="Reg_factor_effector_dom_sf"/>
</dbReference>
<dbReference type="SMART" id="SM00342">
    <property type="entry name" value="HTH_ARAC"/>
    <property type="match status" value="1"/>
</dbReference>
<dbReference type="Pfam" id="PF12833">
    <property type="entry name" value="HTH_18"/>
    <property type="match status" value="1"/>
</dbReference>
<evidence type="ECO:0000313" key="5">
    <source>
        <dbReference type="EMBL" id="RJF78241.1"/>
    </source>
</evidence>
<dbReference type="SUPFAM" id="SSF55136">
    <property type="entry name" value="Probable bacterial effector-binding domain"/>
    <property type="match status" value="1"/>
</dbReference>
<dbReference type="InterPro" id="IPR050908">
    <property type="entry name" value="SmbC-like"/>
</dbReference>
<dbReference type="PANTHER" id="PTHR40055">
    <property type="entry name" value="TRANSCRIPTIONAL REGULATOR YGIV-RELATED"/>
    <property type="match status" value="1"/>
</dbReference>
<dbReference type="GO" id="GO:0003700">
    <property type="term" value="F:DNA-binding transcription factor activity"/>
    <property type="evidence" value="ECO:0007669"/>
    <property type="project" value="InterPro"/>
</dbReference>
<dbReference type="InterPro" id="IPR010499">
    <property type="entry name" value="AraC_E-bd"/>
</dbReference>
<dbReference type="SUPFAM" id="SSF46689">
    <property type="entry name" value="Homeodomain-like"/>
    <property type="match status" value="2"/>
</dbReference>
<evidence type="ECO:0000256" key="3">
    <source>
        <dbReference type="ARBA" id="ARBA00023163"/>
    </source>
</evidence>
<keyword evidence="6" id="KW-1185">Reference proteome</keyword>
<name>A0A418VPV2_9PROT</name>
<dbReference type="InterPro" id="IPR018060">
    <property type="entry name" value="HTH_AraC"/>
</dbReference>
<dbReference type="Proteomes" id="UP000283458">
    <property type="component" value="Unassembled WGS sequence"/>
</dbReference>
<dbReference type="Gene3D" id="1.10.10.60">
    <property type="entry name" value="Homeodomain-like"/>
    <property type="match status" value="2"/>
</dbReference>
<protein>
    <submittedName>
        <fullName evidence="5">Helix-turn-helix domain-containing protein</fullName>
    </submittedName>
</protein>
<evidence type="ECO:0000256" key="2">
    <source>
        <dbReference type="ARBA" id="ARBA00023125"/>
    </source>
</evidence>
<gene>
    <name evidence="5" type="ORF">D3877_24325</name>
</gene>
<evidence type="ECO:0000259" key="4">
    <source>
        <dbReference type="PROSITE" id="PS01124"/>
    </source>
</evidence>
<comment type="caution">
    <text evidence="5">The sequence shown here is derived from an EMBL/GenBank/DDBJ whole genome shotgun (WGS) entry which is preliminary data.</text>
</comment>
<dbReference type="PANTHER" id="PTHR40055:SF1">
    <property type="entry name" value="TRANSCRIPTIONAL REGULATOR YGIV-RELATED"/>
    <property type="match status" value="1"/>
</dbReference>
<keyword evidence="2" id="KW-0238">DNA-binding</keyword>
<dbReference type="InterPro" id="IPR029442">
    <property type="entry name" value="GyrI-like"/>
</dbReference>